<dbReference type="SMART" id="SM00846">
    <property type="entry name" value="Gp_dh_N"/>
    <property type="match status" value="1"/>
</dbReference>
<evidence type="ECO:0000256" key="5">
    <source>
        <dbReference type="PIRSR" id="PIRSR000149-2"/>
    </source>
</evidence>
<dbReference type="FunFam" id="3.30.360.10:FF:000002">
    <property type="entry name" value="Glyceraldehyde-3-phosphate dehydrogenase"/>
    <property type="match status" value="1"/>
</dbReference>
<dbReference type="InterPro" id="IPR020829">
    <property type="entry name" value="GlycerAld_3-P_DH_cat"/>
</dbReference>
<feature type="binding site" evidence="5">
    <location>
        <position position="234"/>
    </location>
    <ligand>
        <name>D-glyceraldehyde 3-phosphate</name>
        <dbReference type="ChEBI" id="CHEBI:59776"/>
    </ligand>
</feature>
<dbReference type="Gene3D" id="3.30.360.10">
    <property type="entry name" value="Dihydrodipicolinate Reductase, domain 2"/>
    <property type="match status" value="1"/>
</dbReference>
<dbReference type="EMBL" id="FNDJ01000021">
    <property type="protein sequence ID" value="SDL04269.1"/>
    <property type="molecule type" value="Genomic_DNA"/>
</dbReference>
<gene>
    <name evidence="11" type="ORF">SAMN05421869_121146</name>
</gene>
<dbReference type="SUPFAM" id="SSF51735">
    <property type="entry name" value="NAD(P)-binding Rossmann-fold domains"/>
    <property type="match status" value="1"/>
</dbReference>
<feature type="binding site" evidence="6">
    <location>
        <position position="79"/>
    </location>
    <ligand>
        <name>NAD(+)</name>
        <dbReference type="ChEBI" id="CHEBI:57540"/>
    </ligand>
</feature>
<proteinExistence type="inferred from homology"/>
<evidence type="ECO:0000256" key="2">
    <source>
        <dbReference type="ARBA" id="ARBA00007406"/>
    </source>
</evidence>
<evidence type="ECO:0000256" key="8">
    <source>
        <dbReference type="RuleBase" id="RU000397"/>
    </source>
</evidence>
<name>A0A1G9GUA3_9ACTN</name>
<feature type="site" description="Activates thiol group during catalysis" evidence="7">
    <location>
        <position position="180"/>
    </location>
</feature>
<feature type="binding site" evidence="6">
    <location>
        <position position="121"/>
    </location>
    <ligand>
        <name>NAD(+)</name>
        <dbReference type="ChEBI" id="CHEBI:57540"/>
    </ligand>
</feature>
<dbReference type="Pfam" id="PF02800">
    <property type="entry name" value="Gp_dh_C"/>
    <property type="match status" value="1"/>
</dbReference>
<dbReference type="Proteomes" id="UP000199202">
    <property type="component" value="Unassembled WGS sequence"/>
</dbReference>
<dbReference type="InterPro" id="IPR006424">
    <property type="entry name" value="Glyceraldehyde-3-P_DH_1"/>
</dbReference>
<evidence type="ECO:0000256" key="7">
    <source>
        <dbReference type="PIRSR" id="PIRSR000149-4"/>
    </source>
</evidence>
<dbReference type="GO" id="GO:0050661">
    <property type="term" value="F:NADP binding"/>
    <property type="evidence" value="ECO:0007669"/>
    <property type="project" value="InterPro"/>
</dbReference>
<dbReference type="CDD" id="cd05214">
    <property type="entry name" value="GAPDH_I_N"/>
    <property type="match status" value="1"/>
</dbReference>
<reference evidence="11 12" key="1">
    <citation type="submission" date="2016-10" db="EMBL/GenBank/DDBJ databases">
        <authorList>
            <person name="de Groot N.N."/>
        </authorList>
    </citation>
    <scope>NUCLEOTIDE SEQUENCE [LARGE SCALE GENOMIC DNA]</scope>
    <source>
        <strain evidence="11 12">CGMCC 4.6533</strain>
    </source>
</reference>
<feature type="active site" description="Nucleophile" evidence="4">
    <location>
        <position position="153"/>
    </location>
</feature>
<dbReference type="Pfam" id="PF00044">
    <property type="entry name" value="Gp_dh_N"/>
    <property type="match status" value="1"/>
</dbReference>
<keyword evidence="6" id="KW-0547">Nucleotide-binding</keyword>
<keyword evidence="6" id="KW-0520">NAD</keyword>
<evidence type="ECO:0000256" key="9">
    <source>
        <dbReference type="RuleBase" id="RU361160"/>
    </source>
</evidence>
<dbReference type="SUPFAM" id="SSF55347">
    <property type="entry name" value="Glyceraldehyde-3-phosphate dehydrogenase-like, C-terminal domain"/>
    <property type="match status" value="1"/>
</dbReference>
<keyword evidence="12" id="KW-1185">Reference proteome</keyword>
<dbReference type="PIRSF" id="PIRSF000149">
    <property type="entry name" value="GAP_DH"/>
    <property type="match status" value="1"/>
</dbReference>
<feature type="binding site" evidence="5">
    <location>
        <begin position="152"/>
        <end position="154"/>
    </location>
    <ligand>
        <name>D-glyceraldehyde 3-phosphate</name>
        <dbReference type="ChEBI" id="CHEBI:59776"/>
    </ligand>
</feature>
<dbReference type="GO" id="GO:0005737">
    <property type="term" value="C:cytoplasm"/>
    <property type="evidence" value="ECO:0007669"/>
    <property type="project" value="UniProtKB-SubCell"/>
</dbReference>
<dbReference type="PRINTS" id="PR00078">
    <property type="entry name" value="G3PDHDRGNASE"/>
</dbReference>
<dbReference type="GO" id="GO:0004365">
    <property type="term" value="F:glyceraldehyde-3-phosphate dehydrogenase (NAD+) (phosphorylating) activity"/>
    <property type="evidence" value="ECO:0007669"/>
    <property type="project" value="UniProtKB-ARBA"/>
</dbReference>
<keyword evidence="3 9" id="KW-0560">Oxidoreductase</keyword>
<evidence type="ECO:0000259" key="10">
    <source>
        <dbReference type="SMART" id="SM00846"/>
    </source>
</evidence>
<feature type="binding site" evidence="5">
    <location>
        <position position="183"/>
    </location>
    <ligand>
        <name>D-glyceraldehyde 3-phosphate</name>
        <dbReference type="ChEBI" id="CHEBI:59776"/>
    </ligand>
</feature>
<protein>
    <recommendedName>
        <fullName evidence="9">Glyceraldehyde-3-phosphate dehydrogenase</fullName>
        <ecNumber evidence="9">1.2.1.-</ecNumber>
    </recommendedName>
</protein>
<feature type="binding site" evidence="6">
    <location>
        <begin position="12"/>
        <end position="13"/>
    </location>
    <ligand>
        <name>NAD(+)</name>
        <dbReference type="ChEBI" id="CHEBI:57540"/>
    </ligand>
</feature>
<evidence type="ECO:0000256" key="6">
    <source>
        <dbReference type="PIRSR" id="PIRSR000149-3"/>
    </source>
</evidence>
<evidence type="ECO:0000256" key="1">
    <source>
        <dbReference type="ARBA" id="ARBA00004496"/>
    </source>
</evidence>
<dbReference type="InterPro" id="IPR020831">
    <property type="entry name" value="GlycerAld/Erythrose_P_DH"/>
</dbReference>
<evidence type="ECO:0000313" key="11">
    <source>
        <dbReference type="EMBL" id="SDL04269.1"/>
    </source>
</evidence>
<evidence type="ECO:0000313" key="12">
    <source>
        <dbReference type="Proteomes" id="UP000199202"/>
    </source>
</evidence>
<dbReference type="OrthoDB" id="9803304at2"/>
<comment type="similarity">
    <text evidence="2 8">Belongs to the glyceraldehyde-3-phosphate dehydrogenase family.</text>
</comment>
<dbReference type="GO" id="GO:0051287">
    <property type="term" value="F:NAD binding"/>
    <property type="evidence" value="ECO:0007669"/>
    <property type="project" value="InterPro"/>
</dbReference>
<dbReference type="STRING" id="633440.SAMN05421869_121146"/>
<feature type="binding site" evidence="6">
    <location>
        <position position="35"/>
    </location>
    <ligand>
        <name>NAD(+)</name>
        <dbReference type="ChEBI" id="CHEBI:57540"/>
    </ligand>
</feature>
<dbReference type="AlphaFoldDB" id="A0A1G9GUA3"/>
<dbReference type="RefSeq" id="WP_090942956.1">
    <property type="nucleotide sequence ID" value="NZ_FNDJ01000021.1"/>
</dbReference>
<dbReference type="FunFam" id="3.40.50.720:FF:000001">
    <property type="entry name" value="Glyceraldehyde-3-phosphate dehydrogenase"/>
    <property type="match status" value="1"/>
</dbReference>
<dbReference type="InterPro" id="IPR036291">
    <property type="entry name" value="NAD(P)-bd_dom_sf"/>
</dbReference>
<feature type="binding site" evidence="5">
    <location>
        <begin position="211"/>
        <end position="212"/>
    </location>
    <ligand>
        <name>D-glyceraldehyde 3-phosphate</name>
        <dbReference type="ChEBI" id="CHEBI:59776"/>
    </ligand>
</feature>
<dbReference type="PANTHER" id="PTHR43148">
    <property type="entry name" value="GLYCERALDEHYDE-3-PHOSPHATE DEHYDROGENASE 2"/>
    <property type="match status" value="1"/>
</dbReference>
<accession>A0A1G9GUA3</accession>
<organism evidence="11 12">
    <name type="scientific">Nonomuraea jiangxiensis</name>
    <dbReference type="NCBI Taxonomy" id="633440"/>
    <lineage>
        <taxon>Bacteria</taxon>
        <taxon>Bacillati</taxon>
        <taxon>Actinomycetota</taxon>
        <taxon>Actinomycetes</taxon>
        <taxon>Streptosporangiales</taxon>
        <taxon>Streptosporangiaceae</taxon>
        <taxon>Nonomuraea</taxon>
    </lineage>
</organism>
<dbReference type="InterPro" id="IPR020828">
    <property type="entry name" value="GlycerAld_3-P_DH_NAD(P)-bd"/>
</dbReference>
<dbReference type="Gene3D" id="3.40.50.720">
    <property type="entry name" value="NAD(P)-binding Rossmann-like Domain"/>
    <property type="match status" value="1"/>
</dbReference>
<dbReference type="CDD" id="cd18126">
    <property type="entry name" value="GAPDH_I_C"/>
    <property type="match status" value="1"/>
</dbReference>
<dbReference type="EC" id="1.2.1.-" evidence="9"/>
<evidence type="ECO:0000256" key="3">
    <source>
        <dbReference type="ARBA" id="ARBA00023002"/>
    </source>
</evidence>
<evidence type="ECO:0000256" key="4">
    <source>
        <dbReference type="PIRSR" id="PIRSR000149-1"/>
    </source>
</evidence>
<dbReference type="NCBIfam" id="TIGR01534">
    <property type="entry name" value="GAPDH-I"/>
    <property type="match status" value="1"/>
</dbReference>
<comment type="subcellular location">
    <subcellularLocation>
        <location evidence="1">Cytoplasm</location>
    </subcellularLocation>
</comment>
<dbReference type="PROSITE" id="PS00071">
    <property type="entry name" value="GAPDH"/>
    <property type="match status" value="1"/>
</dbReference>
<dbReference type="InterPro" id="IPR020830">
    <property type="entry name" value="GlycerAld_3-P_DH_AS"/>
</dbReference>
<dbReference type="GO" id="GO:0006006">
    <property type="term" value="P:glucose metabolic process"/>
    <property type="evidence" value="ECO:0007669"/>
    <property type="project" value="InterPro"/>
</dbReference>
<feature type="binding site" evidence="6">
    <location>
        <position position="315"/>
    </location>
    <ligand>
        <name>NAD(+)</name>
        <dbReference type="ChEBI" id="CHEBI:57540"/>
    </ligand>
</feature>
<sequence>MSIRVGVNGFGRIGRNFWRAVAASGKDIEIVAVNDLTDTATLAHLLKYDSILGRLPYEVKATSDEITVDGKGIKVFAERDPGKLPWGDLGVDVVVESTGLFTDATKAKVHADNGAKKVIISAPAKNEDVTIVMGVNDGAYDPSSHTIISNASCTTNCLAPMAKVLHDTFTIQKGLMTTIHAYTQDQNLQDGPHKDLRRARAAALNVVPTSTGAAKAIGLVLPELKGKLDGFAMRVPIPTGSATDLTVDVSREVTVEEVNAAVKAAAEGPLKGILAYTEDEIVSSDIVTDPASCIFDAGLTKVIGNQVKVVGWYDNEWGYSNRLADLIELVGRGL</sequence>
<feature type="domain" description="Glyceraldehyde 3-phosphate dehydrogenase NAD(P) binding" evidence="10">
    <location>
        <begin position="3"/>
        <end position="153"/>
    </location>
</feature>